<proteinExistence type="predicted"/>
<dbReference type="SUPFAM" id="SSF53756">
    <property type="entry name" value="UDP-Glycosyltransferase/glycogen phosphorylase"/>
    <property type="match status" value="1"/>
</dbReference>
<protein>
    <recommendedName>
        <fullName evidence="3">Glycosyl transferase</fullName>
    </recommendedName>
</protein>
<dbReference type="Gene3D" id="3.40.50.2000">
    <property type="entry name" value="Glycogen Phosphorylase B"/>
    <property type="match status" value="1"/>
</dbReference>
<dbReference type="RefSeq" id="WP_244937603.1">
    <property type="nucleotide sequence ID" value="NZ_BJLP01000002.1"/>
</dbReference>
<dbReference type="AlphaFoldDB" id="A0A4Y3KA08"/>
<organism evidence="1 2">
    <name type="scientific">Cellulomonas uda</name>
    <dbReference type="NCBI Taxonomy" id="1714"/>
    <lineage>
        <taxon>Bacteria</taxon>
        <taxon>Bacillati</taxon>
        <taxon>Actinomycetota</taxon>
        <taxon>Actinomycetes</taxon>
        <taxon>Micrococcales</taxon>
        <taxon>Cellulomonadaceae</taxon>
        <taxon>Cellulomonas</taxon>
    </lineage>
</organism>
<comment type="caution">
    <text evidence="1">The sequence shown here is derived from an EMBL/GenBank/DDBJ whole genome shotgun (WGS) entry which is preliminary data.</text>
</comment>
<name>A0A4Y3KA08_CELUD</name>
<accession>A0A4Y3KA08</accession>
<dbReference type="PANTHER" id="PTHR12526:SF636">
    <property type="entry name" value="BLL3647 PROTEIN"/>
    <property type="match status" value="1"/>
</dbReference>
<reference evidence="1 2" key="1">
    <citation type="submission" date="2019-06" db="EMBL/GenBank/DDBJ databases">
        <title>Whole genome shotgun sequence of Cellulomonas uda NBRC 3747.</title>
        <authorList>
            <person name="Hosoyama A."/>
            <person name="Uohara A."/>
            <person name="Ohji S."/>
            <person name="Ichikawa N."/>
        </authorList>
    </citation>
    <scope>NUCLEOTIDE SEQUENCE [LARGE SCALE GENOMIC DNA]</scope>
    <source>
        <strain evidence="1 2">NBRC 3747</strain>
    </source>
</reference>
<dbReference type="EMBL" id="BJLP01000002">
    <property type="protein sequence ID" value="GEA79815.1"/>
    <property type="molecule type" value="Genomic_DNA"/>
</dbReference>
<dbReference type="GO" id="GO:0016757">
    <property type="term" value="F:glycosyltransferase activity"/>
    <property type="evidence" value="ECO:0007669"/>
    <property type="project" value="TreeGrafter"/>
</dbReference>
<evidence type="ECO:0008006" key="3">
    <source>
        <dbReference type="Google" id="ProtNLM"/>
    </source>
</evidence>
<dbReference type="Pfam" id="PF13692">
    <property type="entry name" value="Glyco_trans_1_4"/>
    <property type="match status" value="1"/>
</dbReference>
<gene>
    <name evidence="1" type="ORF">CUD01_02590</name>
</gene>
<evidence type="ECO:0000313" key="2">
    <source>
        <dbReference type="Proteomes" id="UP000315842"/>
    </source>
</evidence>
<evidence type="ECO:0000313" key="1">
    <source>
        <dbReference type="EMBL" id="GEA79815.1"/>
    </source>
</evidence>
<keyword evidence="2" id="KW-1185">Reference proteome</keyword>
<dbReference type="PANTHER" id="PTHR12526">
    <property type="entry name" value="GLYCOSYLTRANSFERASE"/>
    <property type="match status" value="1"/>
</dbReference>
<sequence>MSIVTSGHDVADARLHREVAALSRRGLEVEVLGLGQAAAGPPEASTRSWRRGGGVRRSWHALTLPLRARGDVLVALDPDSAAGVWLARGLRRLTGRRIAVVTDVHEDYELLLQDRPWASGVRGALASVWARLGIRAAQRADLLVVADQHLMTDVERRLVVRNLADTSMLPGPTAPGPTPRALYIGDLRRSRGLFAMLDAVEAAPGWELDLVGPIAPADREEFLERLASPVLAECVRWHGRQPPREAWTLARGAWVGLLLLDQTPAFRDAIPSKLYEYLACGLAVVATDLPRSARVVRESAAGVVVDDAAGAAEALREWQRDEVRFARVRDAAVAAGGAYVAEDDLSAFADAVAALVKTPVAAGV</sequence>
<dbReference type="Proteomes" id="UP000315842">
    <property type="component" value="Unassembled WGS sequence"/>
</dbReference>